<reference evidence="2 3" key="1">
    <citation type="submission" date="2021-03" db="EMBL/GenBank/DDBJ databases">
        <title>The complete genome sequence of Acetobacter suratthaniensis TBRC 1719.</title>
        <authorList>
            <person name="Charoenyingcharoen P."/>
            <person name="Yukphan P."/>
        </authorList>
    </citation>
    <scope>NUCLEOTIDE SEQUENCE [LARGE SCALE GENOMIC DNA]</scope>
    <source>
        <strain evidence="2 3">TBRC 1719</strain>
    </source>
</reference>
<dbReference type="RefSeq" id="WP_207853312.1">
    <property type="nucleotide sequence ID" value="NZ_JAFVMG010000002.1"/>
</dbReference>
<dbReference type="Proteomes" id="UP000664399">
    <property type="component" value="Unassembled WGS sequence"/>
</dbReference>
<sequence length="316" mass="33671">MKRTVLVLGAGGYVGRKLMGALACCEDIQPTAGVRRMSSATGYESLCLDATDAGALEKHISGFDVVVNCIGSDPTVMRDSAQALLRAAQAREPLIVHFSSMAVYGSSCGLVDEQAALRGDIGAYASAKVEIERQMASYARRVILRPGCIYGPGSPAWSSRIAQLLKARRLGDLGAAGDGIANLVHVDDVAAAVIAAIRAPTCEGETFNLAMNNPPTWNDYFISFAKALGAVPVRRIGERALKIESRVVAPALKIGEMILGKLPVSVALPPFISPGLLGLLRQDITLVSEKAERELGLRWQNLEESLRVVAAFENWP</sequence>
<evidence type="ECO:0000313" key="2">
    <source>
        <dbReference type="EMBL" id="MBO1327773.1"/>
    </source>
</evidence>
<evidence type="ECO:0000259" key="1">
    <source>
        <dbReference type="Pfam" id="PF01370"/>
    </source>
</evidence>
<accession>A0ABS3LJJ0</accession>
<dbReference type="PANTHER" id="PTHR48079">
    <property type="entry name" value="PROTEIN YEEZ"/>
    <property type="match status" value="1"/>
</dbReference>
<protein>
    <submittedName>
        <fullName evidence="2">NAD-dependent epimerase/dehydratase family protein</fullName>
    </submittedName>
</protein>
<dbReference type="EMBL" id="JAFVMG010000002">
    <property type="protein sequence ID" value="MBO1327773.1"/>
    <property type="molecule type" value="Genomic_DNA"/>
</dbReference>
<dbReference type="Pfam" id="PF01370">
    <property type="entry name" value="Epimerase"/>
    <property type="match status" value="1"/>
</dbReference>
<feature type="domain" description="NAD-dependent epimerase/dehydratase" evidence="1">
    <location>
        <begin position="5"/>
        <end position="210"/>
    </location>
</feature>
<organism evidence="2 3">
    <name type="scientific">Acetobacter suratthaniensis</name>
    <dbReference type="NCBI Taxonomy" id="1502841"/>
    <lineage>
        <taxon>Bacteria</taxon>
        <taxon>Pseudomonadati</taxon>
        <taxon>Pseudomonadota</taxon>
        <taxon>Alphaproteobacteria</taxon>
        <taxon>Acetobacterales</taxon>
        <taxon>Acetobacteraceae</taxon>
        <taxon>Acetobacter</taxon>
    </lineage>
</organism>
<dbReference type="InterPro" id="IPR051783">
    <property type="entry name" value="NAD(P)-dependent_oxidoreduct"/>
</dbReference>
<dbReference type="InterPro" id="IPR036291">
    <property type="entry name" value="NAD(P)-bd_dom_sf"/>
</dbReference>
<comment type="caution">
    <text evidence="2">The sequence shown here is derived from an EMBL/GenBank/DDBJ whole genome shotgun (WGS) entry which is preliminary data.</text>
</comment>
<dbReference type="InterPro" id="IPR001509">
    <property type="entry name" value="Epimerase_deHydtase"/>
</dbReference>
<dbReference type="Gene3D" id="3.40.50.720">
    <property type="entry name" value="NAD(P)-binding Rossmann-like Domain"/>
    <property type="match status" value="1"/>
</dbReference>
<dbReference type="PANTHER" id="PTHR48079:SF6">
    <property type="entry name" value="NAD(P)-BINDING DOMAIN-CONTAINING PROTEIN-RELATED"/>
    <property type="match status" value="1"/>
</dbReference>
<name>A0ABS3LJJ0_9PROT</name>
<keyword evidence="3" id="KW-1185">Reference proteome</keyword>
<gene>
    <name evidence="2" type="ORF">J2D75_04690</name>
</gene>
<proteinExistence type="predicted"/>
<evidence type="ECO:0000313" key="3">
    <source>
        <dbReference type="Proteomes" id="UP000664399"/>
    </source>
</evidence>
<dbReference type="SUPFAM" id="SSF51735">
    <property type="entry name" value="NAD(P)-binding Rossmann-fold domains"/>
    <property type="match status" value="1"/>
</dbReference>